<comment type="similarity">
    <text evidence="1">Belongs to the aldehyde dehydrogenase family.</text>
</comment>
<evidence type="ECO:0000259" key="2">
    <source>
        <dbReference type="Pfam" id="PF00171"/>
    </source>
</evidence>
<gene>
    <name evidence="3" type="primary">ALDH6B2_2</name>
    <name evidence="3" type="ORF">HAX54_035097</name>
</gene>
<dbReference type="PANTHER" id="PTHR43866:SF3">
    <property type="entry name" value="METHYLMALONATE-SEMIALDEHYDE DEHYDROGENASE [ACYLATING], MITOCHONDRIAL"/>
    <property type="match status" value="1"/>
</dbReference>
<dbReference type="InterPro" id="IPR010061">
    <property type="entry name" value="MeMal-semiAld_DH"/>
</dbReference>
<dbReference type="PANTHER" id="PTHR43866">
    <property type="entry name" value="MALONATE-SEMIALDEHYDE DEHYDROGENASE"/>
    <property type="match status" value="1"/>
</dbReference>
<evidence type="ECO:0000313" key="4">
    <source>
        <dbReference type="Proteomes" id="UP000823775"/>
    </source>
</evidence>
<dbReference type="InterPro" id="IPR015590">
    <property type="entry name" value="Aldehyde_DH_dom"/>
</dbReference>
<comment type="caution">
    <text evidence="3">The sequence shown here is derived from an EMBL/GenBank/DDBJ whole genome shotgun (WGS) entry which is preliminary data.</text>
</comment>
<dbReference type="EMBL" id="JACEIK010000456">
    <property type="protein sequence ID" value="MCD7457449.1"/>
    <property type="molecule type" value="Genomic_DNA"/>
</dbReference>
<organism evidence="3 4">
    <name type="scientific">Datura stramonium</name>
    <name type="common">Jimsonweed</name>
    <name type="synonym">Common thornapple</name>
    <dbReference type="NCBI Taxonomy" id="4076"/>
    <lineage>
        <taxon>Eukaryota</taxon>
        <taxon>Viridiplantae</taxon>
        <taxon>Streptophyta</taxon>
        <taxon>Embryophyta</taxon>
        <taxon>Tracheophyta</taxon>
        <taxon>Spermatophyta</taxon>
        <taxon>Magnoliopsida</taxon>
        <taxon>eudicotyledons</taxon>
        <taxon>Gunneridae</taxon>
        <taxon>Pentapetalae</taxon>
        <taxon>asterids</taxon>
        <taxon>lamiids</taxon>
        <taxon>Solanales</taxon>
        <taxon>Solanaceae</taxon>
        <taxon>Solanoideae</taxon>
        <taxon>Datureae</taxon>
        <taxon>Datura</taxon>
    </lineage>
</organism>
<proteinExistence type="inferred from homology"/>
<protein>
    <submittedName>
        <fullName evidence="3">Methylmalonate-semialdehyde dehydrogenase [acylating], mitochondrial</fullName>
    </submittedName>
</protein>
<dbReference type="Gene3D" id="3.40.309.10">
    <property type="entry name" value="Aldehyde Dehydrogenase, Chain A, domain 2"/>
    <property type="match status" value="1"/>
</dbReference>
<dbReference type="Pfam" id="PF00171">
    <property type="entry name" value="Aldedh"/>
    <property type="match status" value="1"/>
</dbReference>
<keyword evidence="4" id="KW-1185">Reference proteome</keyword>
<dbReference type="InterPro" id="IPR016161">
    <property type="entry name" value="Ald_DH/histidinol_DH"/>
</dbReference>
<dbReference type="SUPFAM" id="SSF53720">
    <property type="entry name" value="ALDH-like"/>
    <property type="match status" value="1"/>
</dbReference>
<sequence length="110" mass="12219">MHILRASAKGKRVQWRFWCSNKIRNVSTVVFVGDSKPWEEKLLERAKTLKVSAGTEPDADLGPVISKQVGNDSMLRTVCRLVQSGVDSGAKLLLDGRNIVVAGYEKEQFC</sequence>
<evidence type="ECO:0000256" key="1">
    <source>
        <dbReference type="ARBA" id="ARBA00009986"/>
    </source>
</evidence>
<dbReference type="Proteomes" id="UP000823775">
    <property type="component" value="Unassembled WGS sequence"/>
</dbReference>
<evidence type="ECO:0000313" key="3">
    <source>
        <dbReference type="EMBL" id="MCD7457449.1"/>
    </source>
</evidence>
<feature type="domain" description="Aldehyde dehydrogenase" evidence="2">
    <location>
        <begin position="38"/>
        <end position="106"/>
    </location>
</feature>
<dbReference type="InterPro" id="IPR016163">
    <property type="entry name" value="Ald_DH_C"/>
</dbReference>
<name>A0ABS8SFX3_DATST</name>
<accession>A0ABS8SFX3</accession>
<reference evidence="3 4" key="1">
    <citation type="journal article" date="2021" name="BMC Genomics">
        <title>Datura genome reveals duplications of psychoactive alkaloid biosynthetic genes and high mutation rate following tissue culture.</title>
        <authorList>
            <person name="Rajewski A."/>
            <person name="Carter-House D."/>
            <person name="Stajich J."/>
            <person name="Litt A."/>
        </authorList>
    </citation>
    <scope>NUCLEOTIDE SEQUENCE [LARGE SCALE GENOMIC DNA]</scope>
    <source>
        <strain evidence="3">AR-01</strain>
    </source>
</reference>